<reference evidence="2 3" key="1">
    <citation type="submission" date="2024-09" db="EMBL/GenBank/DDBJ databases">
        <title>Rethinking Asexuality: The Enigmatic Case of Functional Sexual Genes in Lepraria (Stereocaulaceae).</title>
        <authorList>
            <person name="Doellman M."/>
            <person name="Sun Y."/>
            <person name="Barcenas-Pena A."/>
            <person name="Lumbsch H.T."/>
            <person name="Grewe F."/>
        </authorList>
    </citation>
    <scope>NUCLEOTIDE SEQUENCE [LARGE SCALE GENOMIC DNA]</scope>
    <source>
        <strain evidence="2 3">Grewe 0041</strain>
    </source>
</reference>
<gene>
    <name evidence="2" type="ORF">ABVK25_010919</name>
</gene>
<proteinExistence type="predicted"/>
<evidence type="ECO:0000313" key="3">
    <source>
        <dbReference type="Proteomes" id="UP001590951"/>
    </source>
</evidence>
<dbReference type="Proteomes" id="UP001590951">
    <property type="component" value="Unassembled WGS sequence"/>
</dbReference>
<keyword evidence="3" id="KW-1185">Reference proteome</keyword>
<dbReference type="Gene3D" id="3.30.710.10">
    <property type="entry name" value="Potassium Channel Kv1.1, Chain A"/>
    <property type="match status" value="1"/>
</dbReference>
<sequence length="120" mass="12946">METEADSHQGSRGPKALHKPPEAPLFLYDSHVTVLVGQEPENQRVNLNKNLVVCCVSGFFSAAIIGNFKKADGTITLPEQDPKTFNTSSTGYTPAISEVSTILRQSKRLSGGNPTRSTKS</sequence>
<accession>A0ABR4AVL7</accession>
<feature type="region of interest" description="Disordered" evidence="1">
    <location>
        <begin position="1"/>
        <end position="22"/>
    </location>
</feature>
<comment type="caution">
    <text evidence="2">The sequence shown here is derived from an EMBL/GenBank/DDBJ whole genome shotgun (WGS) entry which is preliminary data.</text>
</comment>
<evidence type="ECO:0000256" key="1">
    <source>
        <dbReference type="SAM" id="MobiDB-lite"/>
    </source>
</evidence>
<dbReference type="InterPro" id="IPR011333">
    <property type="entry name" value="SKP1/BTB/POZ_sf"/>
</dbReference>
<organism evidence="2 3">
    <name type="scientific">Lepraria finkii</name>
    <dbReference type="NCBI Taxonomy" id="1340010"/>
    <lineage>
        <taxon>Eukaryota</taxon>
        <taxon>Fungi</taxon>
        <taxon>Dikarya</taxon>
        <taxon>Ascomycota</taxon>
        <taxon>Pezizomycotina</taxon>
        <taxon>Lecanoromycetes</taxon>
        <taxon>OSLEUM clade</taxon>
        <taxon>Lecanoromycetidae</taxon>
        <taxon>Lecanorales</taxon>
        <taxon>Lecanorineae</taxon>
        <taxon>Stereocaulaceae</taxon>
        <taxon>Lepraria</taxon>
    </lineage>
</organism>
<evidence type="ECO:0000313" key="2">
    <source>
        <dbReference type="EMBL" id="KAL2048861.1"/>
    </source>
</evidence>
<protein>
    <submittedName>
        <fullName evidence="2">Uncharacterized protein</fullName>
    </submittedName>
</protein>
<name>A0ABR4AVL7_9LECA</name>
<dbReference type="EMBL" id="JBHFEH010000078">
    <property type="protein sequence ID" value="KAL2048861.1"/>
    <property type="molecule type" value="Genomic_DNA"/>
</dbReference>